<sequence length="150" mass="16907">MDRVAILRKACFKKGEDILGDILAGRKTIESRWYVNKVAPWDNIHAGDTVYFKESSCPVTAKTRVGKVLQFDGLTAVSINEIVTSYGKLIDPNISEDEFTSWCNSHPEKRYCILVFLEHVEKIGPFEISKQGFGISSAWLVVGDINRVRI</sequence>
<gene>
    <name evidence="1" type="ORF">DCY43_04100</name>
</gene>
<comment type="caution">
    <text evidence="1">The sequence shown here is derived from an EMBL/GenBank/DDBJ whole genome shotgun (WGS) entry which is preliminary data.</text>
</comment>
<accession>A0A351JUC0</accession>
<dbReference type="EMBL" id="DNHX01000038">
    <property type="protein sequence ID" value="HAZ29890.1"/>
    <property type="molecule type" value="Genomic_DNA"/>
</dbReference>
<evidence type="ECO:0008006" key="3">
    <source>
        <dbReference type="Google" id="ProtNLM"/>
    </source>
</evidence>
<proteinExistence type="predicted"/>
<protein>
    <recommendedName>
        <fullName evidence="3">ASCH domain-containing protein</fullName>
    </recommendedName>
</protein>
<dbReference type="Gene3D" id="2.30.130.30">
    <property type="entry name" value="Hypothetical protein"/>
    <property type="match status" value="1"/>
</dbReference>
<dbReference type="Proteomes" id="UP000264072">
    <property type="component" value="Unassembled WGS sequence"/>
</dbReference>
<name>A0A351JUC0_UNCKA</name>
<dbReference type="AlphaFoldDB" id="A0A351JUC0"/>
<organism evidence="1 2">
    <name type="scientific">candidate division WWE3 bacterium</name>
    <dbReference type="NCBI Taxonomy" id="2053526"/>
    <lineage>
        <taxon>Bacteria</taxon>
        <taxon>Katanobacteria</taxon>
    </lineage>
</organism>
<evidence type="ECO:0000313" key="2">
    <source>
        <dbReference type="Proteomes" id="UP000264072"/>
    </source>
</evidence>
<reference evidence="1 2" key="1">
    <citation type="journal article" date="2018" name="Nat. Biotechnol.">
        <title>A standardized bacterial taxonomy based on genome phylogeny substantially revises the tree of life.</title>
        <authorList>
            <person name="Parks D.H."/>
            <person name="Chuvochina M."/>
            <person name="Waite D.W."/>
            <person name="Rinke C."/>
            <person name="Skarshewski A."/>
            <person name="Chaumeil P.A."/>
            <person name="Hugenholtz P."/>
        </authorList>
    </citation>
    <scope>NUCLEOTIDE SEQUENCE [LARGE SCALE GENOMIC DNA]</scope>
    <source>
        <strain evidence="1">UBA10185</strain>
    </source>
</reference>
<evidence type="ECO:0000313" key="1">
    <source>
        <dbReference type="EMBL" id="HAZ29890.1"/>
    </source>
</evidence>